<evidence type="ECO:0000313" key="1">
    <source>
        <dbReference type="EMBL" id="KAJ9127289.1"/>
    </source>
</evidence>
<evidence type="ECO:0000313" key="2">
    <source>
        <dbReference type="Proteomes" id="UP001234202"/>
    </source>
</evidence>
<proteinExistence type="predicted"/>
<sequence length="310" mass="33594">MNLMEEEQTVEANPRKKRRVETDTSDDIKPSKSEQTLAPPASIKPPTADAPTTPIAKVKAKKAQTPKKIKTYTFSVGASDCLSATPSDSKRGPLGSPFRSSPLRTVSTNSTSSLETVDSGLRSVSGLSSTGSLTSNISSDLNFSFPTYNVNTPLPPAHSMDLPTVILTPPAPITNLPPTMQQQFQPRPQNQQTLYTFGLPGNSQFTFNPNLPHTVQPAPNYHLAISNSSYSTFPQQMVGPLSQFGVATPGLKGLQQRQQEYMPYQTSSGLRFSDGFGTTTTMIAMKRSIGEVGGVLVDERAWKVPRFEEV</sequence>
<name>A0ACC2XVA7_9TREE</name>
<accession>A0ACC2XVA7</accession>
<dbReference type="Proteomes" id="UP001234202">
    <property type="component" value="Unassembled WGS sequence"/>
</dbReference>
<gene>
    <name evidence="1" type="ORF">QFC24_001527</name>
</gene>
<comment type="caution">
    <text evidence="1">The sequence shown here is derived from an EMBL/GenBank/DDBJ whole genome shotgun (WGS) entry which is preliminary data.</text>
</comment>
<organism evidence="1 2">
    <name type="scientific">Naganishia onofrii</name>
    <dbReference type="NCBI Taxonomy" id="1851511"/>
    <lineage>
        <taxon>Eukaryota</taxon>
        <taxon>Fungi</taxon>
        <taxon>Dikarya</taxon>
        <taxon>Basidiomycota</taxon>
        <taxon>Agaricomycotina</taxon>
        <taxon>Tremellomycetes</taxon>
        <taxon>Filobasidiales</taxon>
        <taxon>Filobasidiaceae</taxon>
        <taxon>Naganishia</taxon>
    </lineage>
</organism>
<keyword evidence="2" id="KW-1185">Reference proteome</keyword>
<reference evidence="1" key="1">
    <citation type="submission" date="2023-04" db="EMBL/GenBank/DDBJ databases">
        <title>Draft Genome sequencing of Naganishia species isolated from polar environments using Oxford Nanopore Technology.</title>
        <authorList>
            <person name="Leo P."/>
            <person name="Venkateswaran K."/>
        </authorList>
    </citation>
    <scope>NUCLEOTIDE SEQUENCE</scope>
    <source>
        <strain evidence="1">DBVPG 5303</strain>
    </source>
</reference>
<protein>
    <submittedName>
        <fullName evidence="1">Uncharacterized protein</fullName>
    </submittedName>
</protein>
<dbReference type="EMBL" id="JASBWV010000003">
    <property type="protein sequence ID" value="KAJ9127289.1"/>
    <property type="molecule type" value="Genomic_DNA"/>
</dbReference>